<keyword evidence="3" id="KW-1185">Reference proteome</keyword>
<dbReference type="RefSeq" id="WP_107826803.1">
    <property type="nucleotide sequence ID" value="NZ_CP160205.1"/>
</dbReference>
<organism evidence="2 3">
    <name type="scientific">Mucilaginibacter yixingensis</name>
    <dbReference type="NCBI Taxonomy" id="1295612"/>
    <lineage>
        <taxon>Bacteria</taxon>
        <taxon>Pseudomonadati</taxon>
        <taxon>Bacteroidota</taxon>
        <taxon>Sphingobacteriia</taxon>
        <taxon>Sphingobacteriales</taxon>
        <taxon>Sphingobacteriaceae</taxon>
        <taxon>Mucilaginibacter</taxon>
    </lineage>
</organism>
<evidence type="ECO:0000313" key="2">
    <source>
        <dbReference type="EMBL" id="PTR01414.1"/>
    </source>
</evidence>
<name>A0A2T5JG94_9SPHI</name>
<protein>
    <submittedName>
        <fullName evidence="2">Microcystin-dependent protein</fullName>
    </submittedName>
</protein>
<dbReference type="SUPFAM" id="SSF88874">
    <property type="entry name" value="Receptor-binding domain of short tail fibre protein gp12"/>
    <property type="match status" value="1"/>
</dbReference>
<evidence type="ECO:0000313" key="3">
    <source>
        <dbReference type="Proteomes" id="UP000244168"/>
    </source>
</evidence>
<comment type="caution">
    <text evidence="2">The sequence shown here is derived from an EMBL/GenBank/DDBJ whole genome shotgun (WGS) entry which is preliminary data.</text>
</comment>
<dbReference type="Proteomes" id="UP000244168">
    <property type="component" value="Unassembled WGS sequence"/>
</dbReference>
<dbReference type="AlphaFoldDB" id="A0A2T5JG94"/>
<dbReference type="Gene3D" id="3.90.1340.10">
    <property type="entry name" value="Phage tail collar domain"/>
    <property type="match status" value="1"/>
</dbReference>
<evidence type="ECO:0000259" key="1">
    <source>
        <dbReference type="Pfam" id="PF07484"/>
    </source>
</evidence>
<dbReference type="Pfam" id="PF07484">
    <property type="entry name" value="Collar"/>
    <property type="match status" value="1"/>
</dbReference>
<dbReference type="OrthoDB" id="9810174at2"/>
<dbReference type="EMBL" id="QAOQ01000001">
    <property type="protein sequence ID" value="PTR01414.1"/>
    <property type="molecule type" value="Genomic_DNA"/>
</dbReference>
<accession>A0A2T5JG94</accession>
<dbReference type="InterPro" id="IPR011083">
    <property type="entry name" value="Phage_tail_collar_dom"/>
</dbReference>
<feature type="domain" description="Phage tail collar" evidence="1">
    <location>
        <begin position="6"/>
        <end position="61"/>
    </location>
</feature>
<gene>
    <name evidence="2" type="ORF">C8P68_101648</name>
</gene>
<dbReference type="InterPro" id="IPR037053">
    <property type="entry name" value="Phage_tail_collar_dom_sf"/>
</dbReference>
<proteinExistence type="predicted"/>
<reference evidence="2 3" key="1">
    <citation type="submission" date="2018-04" db="EMBL/GenBank/DDBJ databases">
        <title>Genomic Encyclopedia of Archaeal and Bacterial Type Strains, Phase II (KMG-II): from individual species to whole genera.</title>
        <authorList>
            <person name="Goeker M."/>
        </authorList>
    </citation>
    <scope>NUCLEOTIDE SEQUENCE [LARGE SCALE GENOMIC DNA]</scope>
    <source>
        <strain evidence="2 3">DSM 26809</strain>
    </source>
</reference>
<sequence>MNQFLGQILAVAFNFAPKNWTTCSAQILSIQQNAALFSLLGTTYGGNGVTTFALPDLRGRAANNWGQGPGLQNYVLGEMTGTATVTMLASNVPLHIHSLLASNQAPGTASPSGADICAGGSLGGNTANLYGTAAGSTLNSGTIAAAGQSTPIPIMQPYTVLQYCIALQGIFPSRN</sequence>